<dbReference type="EMBL" id="JRKL02004792">
    <property type="protein sequence ID" value="KAF3951763.1"/>
    <property type="molecule type" value="Genomic_DNA"/>
</dbReference>
<gene>
    <name evidence="2" type="ORF">CMV_022621</name>
</gene>
<evidence type="ECO:0000313" key="3">
    <source>
        <dbReference type="Proteomes" id="UP000737018"/>
    </source>
</evidence>
<organism evidence="2 3">
    <name type="scientific">Castanea mollissima</name>
    <name type="common">Chinese chestnut</name>
    <dbReference type="NCBI Taxonomy" id="60419"/>
    <lineage>
        <taxon>Eukaryota</taxon>
        <taxon>Viridiplantae</taxon>
        <taxon>Streptophyta</taxon>
        <taxon>Embryophyta</taxon>
        <taxon>Tracheophyta</taxon>
        <taxon>Spermatophyta</taxon>
        <taxon>Magnoliopsida</taxon>
        <taxon>eudicotyledons</taxon>
        <taxon>Gunneridae</taxon>
        <taxon>Pentapetalae</taxon>
        <taxon>rosids</taxon>
        <taxon>fabids</taxon>
        <taxon>Fagales</taxon>
        <taxon>Fagaceae</taxon>
        <taxon>Castanea</taxon>
    </lineage>
</organism>
<comment type="caution">
    <text evidence="2">The sequence shown here is derived from an EMBL/GenBank/DDBJ whole genome shotgun (WGS) entry which is preliminary data.</text>
</comment>
<name>A0A8J4V7U6_9ROSI</name>
<accession>A0A8J4V7U6</accession>
<evidence type="ECO:0000256" key="1">
    <source>
        <dbReference type="SAM" id="MobiDB-lite"/>
    </source>
</evidence>
<dbReference type="AlphaFoldDB" id="A0A8J4V7U6"/>
<evidence type="ECO:0000313" key="2">
    <source>
        <dbReference type="EMBL" id="KAF3951763.1"/>
    </source>
</evidence>
<proteinExistence type="predicted"/>
<feature type="region of interest" description="Disordered" evidence="1">
    <location>
        <begin position="53"/>
        <end position="73"/>
    </location>
</feature>
<dbReference type="Proteomes" id="UP000737018">
    <property type="component" value="Unassembled WGS sequence"/>
</dbReference>
<keyword evidence="3" id="KW-1185">Reference proteome</keyword>
<protein>
    <submittedName>
        <fullName evidence="2">Uncharacterized protein</fullName>
    </submittedName>
</protein>
<reference evidence="2" key="1">
    <citation type="submission" date="2020-03" db="EMBL/GenBank/DDBJ databases">
        <title>Castanea mollissima Vanexum genome sequencing.</title>
        <authorList>
            <person name="Staton M."/>
        </authorList>
    </citation>
    <scope>NUCLEOTIDE SEQUENCE</scope>
    <source>
        <tissue evidence="2">Leaf</tissue>
    </source>
</reference>
<sequence>MLTWIPCPSTMIQNMIKEGIIVPSEIDAGRPVEEVFELVKAVFTLKDEKDNYPVQQSPTLQKSSTASHQPRSL</sequence>